<dbReference type="PRINTS" id="PR00452">
    <property type="entry name" value="SH3DOMAIN"/>
</dbReference>
<dbReference type="SUPFAM" id="SSF50044">
    <property type="entry name" value="SH3-domain"/>
    <property type="match status" value="1"/>
</dbReference>
<evidence type="ECO:0000313" key="7">
    <source>
        <dbReference type="Proteomes" id="UP001302126"/>
    </source>
</evidence>
<feature type="domain" description="BAR" evidence="5">
    <location>
        <begin position="7"/>
        <end position="241"/>
    </location>
</feature>
<dbReference type="PROSITE" id="PS51021">
    <property type="entry name" value="BAR"/>
    <property type="match status" value="1"/>
</dbReference>
<dbReference type="Proteomes" id="UP001302126">
    <property type="component" value="Unassembled WGS sequence"/>
</dbReference>
<dbReference type="FunFam" id="2.30.30.40:FF:000100">
    <property type="entry name" value="SH3 domain-containing YSC84-like protein 1"/>
    <property type="match status" value="1"/>
</dbReference>
<dbReference type="PROSITE" id="PS50002">
    <property type="entry name" value="SH3"/>
    <property type="match status" value="1"/>
</dbReference>
<evidence type="ECO:0000256" key="1">
    <source>
        <dbReference type="ARBA" id="ARBA00022443"/>
    </source>
</evidence>
<dbReference type="GO" id="GO:0006897">
    <property type="term" value="P:endocytosis"/>
    <property type="evidence" value="ECO:0007669"/>
    <property type="project" value="InterPro"/>
</dbReference>
<feature type="compositionally biased region" description="Polar residues" evidence="3">
    <location>
        <begin position="387"/>
        <end position="397"/>
    </location>
</feature>
<organism evidence="6 7">
    <name type="scientific">Podospora australis</name>
    <dbReference type="NCBI Taxonomy" id="1536484"/>
    <lineage>
        <taxon>Eukaryota</taxon>
        <taxon>Fungi</taxon>
        <taxon>Dikarya</taxon>
        <taxon>Ascomycota</taxon>
        <taxon>Pezizomycotina</taxon>
        <taxon>Sordariomycetes</taxon>
        <taxon>Sordariomycetidae</taxon>
        <taxon>Sordariales</taxon>
        <taxon>Podosporaceae</taxon>
        <taxon>Podospora</taxon>
    </lineage>
</organism>
<feature type="region of interest" description="Disordered" evidence="3">
    <location>
        <begin position="273"/>
        <end position="415"/>
    </location>
</feature>
<dbReference type="SMART" id="SM00326">
    <property type="entry name" value="SH3"/>
    <property type="match status" value="1"/>
</dbReference>
<sequence length="474" mass="52719">MQSMQRQFGKLLRKGPGDNAKVSVLLKDYEDADKVIAQILENARLWKDSWDALMNSQLQIVTEFESLYDPVVGATDGHGREAIPTPKQQLARSFRLREVYSDLRTELLQDITAIEERIIRPGTDARTLIAPIRKTIKKRENKRLDYEKAQDKVTKLQRKPGRTPKEDASLSKYHDEMTRAADEFGIADEHLRQTLPPLIQATFNLVPPLVENLVLIQNRLLGMYYTALHDYCEEVGFPSPPPPMDEVIATWNAAFGPVKSQIEQISFLRAKANLPPPSNGIRRAATGLIPSSNAPKPRAMRIPSGTNSSLYAPTPTPQPDSSPSSSTSSFFNNREKRPDWANPTDFTTATHLGGGQVDRSRNRSVSPNNPQPSNGNGNVGVQRPAYLTNSPSASALQSIAGKKKPPPPPPPVKRKPEEFVVALYDFTGQGQGDLSFKEGDRIKIVEKTQTDQDWWKGELNGVQGSFPANYCKPF</sequence>
<keyword evidence="1 2" id="KW-0728">SH3 domain</keyword>
<proteinExistence type="predicted"/>
<dbReference type="PANTHER" id="PTHR47174">
    <property type="entry name" value="BRIDGING INTEGRATOR 3"/>
    <property type="match status" value="1"/>
</dbReference>
<dbReference type="Gene3D" id="2.30.30.40">
    <property type="entry name" value="SH3 Domains"/>
    <property type="match status" value="1"/>
</dbReference>
<dbReference type="GO" id="GO:0043332">
    <property type="term" value="C:mating projection tip"/>
    <property type="evidence" value="ECO:0007669"/>
    <property type="project" value="TreeGrafter"/>
</dbReference>
<evidence type="ECO:0000256" key="2">
    <source>
        <dbReference type="PROSITE-ProRule" id="PRU00192"/>
    </source>
</evidence>
<dbReference type="InterPro" id="IPR046982">
    <property type="entry name" value="BIN3/RVS161-like"/>
</dbReference>
<dbReference type="GO" id="GO:0051666">
    <property type="term" value="P:actin cortical patch localization"/>
    <property type="evidence" value="ECO:0007669"/>
    <property type="project" value="InterPro"/>
</dbReference>
<comment type="caution">
    <text evidence="6">The sequence shown here is derived from an EMBL/GenBank/DDBJ whole genome shotgun (WGS) entry which is preliminary data.</text>
</comment>
<feature type="domain" description="SH3" evidence="4">
    <location>
        <begin position="415"/>
        <end position="474"/>
    </location>
</feature>
<name>A0AAN7AK51_9PEZI</name>
<evidence type="ECO:0000313" key="6">
    <source>
        <dbReference type="EMBL" id="KAK4188992.1"/>
    </source>
</evidence>
<dbReference type="GO" id="GO:0030479">
    <property type="term" value="C:actin cortical patch"/>
    <property type="evidence" value="ECO:0007669"/>
    <property type="project" value="TreeGrafter"/>
</dbReference>
<dbReference type="PRINTS" id="PR01887">
    <property type="entry name" value="SPECTRNALPHA"/>
</dbReference>
<dbReference type="InterPro" id="IPR001452">
    <property type="entry name" value="SH3_domain"/>
</dbReference>
<keyword evidence="7" id="KW-1185">Reference proteome</keyword>
<dbReference type="InterPro" id="IPR036028">
    <property type="entry name" value="SH3-like_dom_sf"/>
</dbReference>
<feature type="region of interest" description="Disordered" evidence="3">
    <location>
        <begin position="150"/>
        <end position="170"/>
    </location>
</feature>
<protein>
    <recommendedName>
        <fullName evidence="8">Regulator of cytoskeleton and endocytosis</fullName>
    </recommendedName>
</protein>
<dbReference type="GO" id="GO:1990528">
    <property type="term" value="C:Rvs161p-Rvs167p complex"/>
    <property type="evidence" value="ECO:0007669"/>
    <property type="project" value="TreeGrafter"/>
</dbReference>
<reference evidence="6" key="1">
    <citation type="journal article" date="2023" name="Mol. Phylogenet. Evol.">
        <title>Genome-scale phylogeny and comparative genomics of the fungal order Sordariales.</title>
        <authorList>
            <person name="Hensen N."/>
            <person name="Bonometti L."/>
            <person name="Westerberg I."/>
            <person name="Brannstrom I.O."/>
            <person name="Guillou S."/>
            <person name="Cros-Aarteil S."/>
            <person name="Calhoun S."/>
            <person name="Haridas S."/>
            <person name="Kuo A."/>
            <person name="Mondo S."/>
            <person name="Pangilinan J."/>
            <person name="Riley R."/>
            <person name="LaButti K."/>
            <person name="Andreopoulos B."/>
            <person name="Lipzen A."/>
            <person name="Chen C."/>
            <person name="Yan M."/>
            <person name="Daum C."/>
            <person name="Ng V."/>
            <person name="Clum A."/>
            <person name="Steindorff A."/>
            <person name="Ohm R.A."/>
            <person name="Martin F."/>
            <person name="Silar P."/>
            <person name="Natvig D.O."/>
            <person name="Lalanne C."/>
            <person name="Gautier V."/>
            <person name="Ament-Velasquez S.L."/>
            <person name="Kruys A."/>
            <person name="Hutchinson M.I."/>
            <person name="Powell A.J."/>
            <person name="Barry K."/>
            <person name="Miller A.N."/>
            <person name="Grigoriev I.V."/>
            <person name="Debuchy R."/>
            <person name="Gladieux P."/>
            <person name="Hiltunen Thoren M."/>
            <person name="Johannesson H."/>
        </authorList>
    </citation>
    <scope>NUCLEOTIDE SEQUENCE</scope>
    <source>
        <strain evidence="6">PSN309</strain>
    </source>
</reference>
<evidence type="ECO:0000259" key="5">
    <source>
        <dbReference type="PROSITE" id="PS51021"/>
    </source>
</evidence>
<dbReference type="EMBL" id="MU864381">
    <property type="protein sequence ID" value="KAK4188992.1"/>
    <property type="molecule type" value="Genomic_DNA"/>
</dbReference>
<dbReference type="Pfam" id="PF03114">
    <property type="entry name" value="BAR"/>
    <property type="match status" value="1"/>
</dbReference>
<dbReference type="CDD" id="cd07599">
    <property type="entry name" value="BAR_Rvs167p"/>
    <property type="match status" value="1"/>
</dbReference>
<dbReference type="Pfam" id="PF00018">
    <property type="entry name" value="SH3_1"/>
    <property type="match status" value="1"/>
</dbReference>
<dbReference type="SUPFAM" id="SSF103657">
    <property type="entry name" value="BAR/IMD domain-like"/>
    <property type="match status" value="1"/>
</dbReference>
<dbReference type="GO" id="GO:0031097">
    <property type="term" value="C:medial cortex"/>
    <property type="evidence" value="ECO:0007669"/>
    <property type="project" value="TreeGrafter"/>
</dbReference>
<evidence type="ECO:0000256" key="3">
    <source>
        <dbReference type="SAM" id="MobiDB-lite"/>
    </source>
</evidence>
<dbReference type="InterPro" id="IPR004148">
    <property type="entry name" value="BAR_dom"/>
</dbReference>
<dbReference type="InterPro" id="IPR027267">
    <property type="entry name" value="AH/BAR_dom_sf"/>
</dbReference>
<evidence type="ECO:0000259" key="4">
    <source>
        <dbReference type="PROSITE" id="PS50002"/>
    </source>
</evidence>
<feature type="compositionally biased region" description="Low complexity" evidence="3">
    <location>
        <begin position="363"/>
        <end position="382"/>
    </location>
</feature>
<dbReference type="Gene3D" id="1.20.1270.60">
    <property type="entry name" value="Arfaptin homology (AH) domain/BAR domain"/>
    <property type="match status" value="1"/>
</dbReference>
<evidence type="ECO:0008006" key="8">
    <source>
        <dbReference type="Google" id="ProtNLM"/>
    </source>
</evidence>
<dbReference type="PANTHER" id="PTHR47174:SF2">
    <property type="entry name" value="SH3 DOMAIN SIGNALLING PROTEIN (AFU_ORTHOLOGUE AFUA_5G07670)"/>
    <property type="match status" value="1"/>
</dbReference>
<accession>A0AAN7AK51</accession>
<dbReference type="GO" id="GO:0008289">
    <property type="term" value="F:lipid binding"/>
    <property type="evidence" value="ECO:0007669"/>
    <property type="project" value="TreeGrafter"/>
</dbReference>
<dbReference type="AlphaFoldDB" id="A0AAN7AK51"/>
<reference evidence="6" key="2">
    <citation type="submission" date="2023-05" db="EMBL/GenBank/DDBJ databases">
        <authorList>
            <consortium name="Lawrence Berkeley National Laboratory"/>
            <person name="Steindorff A."/>
            <person name="Hensen N."/>
            <person name="Bonometti L."/>
            <person name="Westerberg I."/>
            <person name="Brannstrom I.O."/>
            <person name="Guillou S."/>
            <person name="Cros-Aarteil S."/>
            <person name="Calhoun S."/>
            <person name="Haridas S."/>
            <person name="Kuo A."/>
            <person name="Mondo S."/>
            <person name="Pangilinan J."/>
            <person name="Riley R."/>
            <person name="Labutti K."/>
            <person name="Andreopoulos B."/>
            <person name="Lipzen A."/>
            <person name="Chen C."/>
            <person name="Yanf M."/>
            <person name="Daum C."/>
            <person name="Ng V."/>
            <person name="Clum A."/>
            <person name="Ohm R."/>
            <person name="Martin F."/>
            <person name="Silar P."/>
            <person name="Natvig D."/>
            <person name="Lalanne C."/>
            <person name="Gautier V."/>
            <person name="Ament-Velasquez S.L."/>
            <person name="Kruys A."/>
            <person name="Hutchinson M.I."/>
            <person name="Powell A.J."/>
            <person name="Barry K."/>
            <person name="Miller A.N."/>
            <person name="Grigoriev I.V."/>
            <person name="Debuchy R."/>
            <person name="Gladieux P."/>
            <person name="Thoren M.H."/>
            <person name="Johannesson H."/>
        </authorList>
    </citation>
    <scope>NUCLEOTIDE SEQUENCE</scope>
    <source>
        <strain evidence="6">PSN309</strain>
    </source>
</reference>
<dbReference type="GO" id="GO:0097320">
    <property type="term" value="P:plasma membrane tubulation"/>
    <property type="evidence" value="ECO:0007669"/>
    <property type="project" value="TreeGrafter"/>
</dbReference>
<gene>
    <name evidence="6" type="ORF">QBC35DRAFT_450747</name>
</gene>